<dbReference type="AlphaFoldDB" id="A0A6P7SFT3"/>
<feature type="chain" id="PRO_5028304712" evidence="1">
    <location>
        <begin position="22"/>
        <end position="309"/>
    </location>
</feature>
<sequence length="309" mass="34661">MKNFISVTCLVTVLCFSAICANMDINKAVLDAESLVLGDAEPQAAIVATITAIVTIASIISKGREMLKNVNVKDIMKTEIIPYHCDLAQSYGNLTHTIFEEMDNELKVMIGASKISLDRLHKEANEREVKFEEYVATLTQNPFLETAEDGAFFNQDFQGFESFGISTGGYDRAIAEQARSWFINLVQDKDILDSSKIEIEDFVNIVSASGAAVECFATLFYKKIRVERRVVDLGVVRYPDLENPFLKMYRIKIFAYRDSSRIAFLEDKESGIGGTIDVQRFNPRHSVIEKISENAINKAISAAEELFDF</sequence>
<dbReference type="RefSeq" id="XP_029637232.1">
    <property type="nucleotide sequence ID" value="XM_029781372.2"/>
</dbReference>
<evidence type="ECO:0000256" key="1">
    <source>
        <dbReference type="SAM" id="SignalP"/>
    </source>
</evidence>
<organism evidence="2 3">
    <name type="scientific">Octopus sinensis</name>
    <name type="common">East Asian common octopus</name>
    <dbReference type="NCBI Taxonomy" id="2607531"/>
    <lineage>
        <taxon>Eukaryota</taxon>
        <taxon>Metazoa</taxon>
        <taxon>Spiralia</taxon>
        <taxon>Lophotrochozoa</taxon>
        <taxon>Mollusca</taxon>
        <taxon>Cephalopoda</taxon>
        <taxon>Coleoidea</taxon>
        <taxon>Octopodiformes</taxon>
        <taxon>Octopoda</taxon>
        <taxon>Incirrata</taxon>
        <taxon>Octopodidae</taxon>
        <taxon>Octopus</taxon>
    </lineage>
</organism>
<protein>
    <submittedName>
        <fullName evidence="3">Uncharacterized protein LOC115212730 isoform X1</fullName>
    </submittedName>
</protein>
<keyword evidence="1" id="KW-0732">Signal</keyword>
<evidence type="ECO:0000313" key="3">
    <source>
        <dbReference type="RefSeq" id="XP_029637232.1"/>
    </source>
</evidence>
<accession>A0A6P7SFT3</accession>
<feature type="signal peptide" evidence="1">
    <location>
        <begin position="1"/>
        <end position="21"/>
    </location>
</feature>
<proteinExistence type="predicted"/>
<name>A0A6P7SFT3_9MOLL</name>
<reference evidence="3" key="1">
    <citation type="submission" date="2025-08" db="UniProtKB">
        <authorList>
            <consortium name="RefSeq"/>
        </authorList>
    </citation>
    <scope>IDENTIFICATION</scope>
</reference>
<dbReference type="Proteomes" id="UP000515154">
    <property type="component" value="Linkage group LG6"/>
</dbReference>
<keyword evidence="2" id="KW-1185">Reference proteome</keyword>
<evidence type="ECO:0000313" key="2">
    <source>
        <dbReference type="Proteomes" id="UP000515154"/>
    </source>
</evidence>
<gene>
    <name evidence="3" type="primary">LOC115212730</name>
</gene>